<keyword evidence="3" id="KW-0540">Nuclease</keyword>
<gene>
    <name evidence="6" type="ORF">G195_004873</name>
</gene>
<dbReference type="Pfam" id="PF06135">
    <property type="entry name" value="IreB"/>
    <property type="match status" value="1"/>
</dbReference>
<dbReference type="Gene3D" id="3.30.420.140">
    <property type="entry name" value="YqgF/RNase H-like domain"/>
    <property type="match status" value="1"/>
</dbReference>
<reference evidence="6" key="2">
    <citation type="submission" date="2020-02" db="EMBL/GenBank/DDBJ databases">
        <authorList>
            <person name="Studholme D.J."/>
        </authorList>
    </citation>
    <scope>NUCLEOTIDE SEQUENCE</scope>
    <source>
        <strain evidence="6">00238/432</strain>
    </source>
</reference>
<evidence type="ECO:0000313" key="7">
    <source>
        <dbReference type="Proteomes" id="UP000702964"/>
    </source>
</evidence>
<dbReference type="NCBIfam" id="NF003997">
    <property type="entry name" value="PRK05473.1"/>
    <property type="match status" value="1"/>
</dbReference>
<accession>A0A8J4SFW5</accession>
<reference evidence="6" key="1">
    <citation type="journal article" date="2015" name="Genom Data">
        <title>Draft genome sequences of Phytophthora kernoviae and Phytophthora ramorum lineage EU2 from Scotland.</title>
        <authorList>
            <person name="Sambles C."/>
            <person name="Schlenzig A."/>
            <person name="O'Neill P."/>
            <person name="Grant M."/>
            <person name="Studholme D.J."/>
        </authorList>
    </citation>
    <scope>NUCLEOTIDE SEQUENCE</scope>
    <source>
        <strain evidence="6">00238/432</strain>
    </source>
</reference>
<dbReference type="GO" id="GO:0016787">
    <property type="term" value="F:hydrolase activity"/>
    <property type="evidence" value="ECO:0007669"/>
    <property type="project" value="UniProtKB-KW"/>
</dbReference>
<dbReference type="HAMAP" id="MF_01507">
    <property type="entry name" value="UPF0297"/>
    <property type="match status" value="1"/>
</dbReference>
<dbReference type="AlphaFoldDB" id="A0A8J4SFW5"/>
<evidence type="ECO:0000259" key="5">
    <source>
        <dbReference type="SMART" id="SM00732"/>
    </source>
</evidence>
<dbReference type="InterPro" id="IPR009711">
    <property type="entry name" value="UPF0473"/>
</dbReference>
<dbReference type="InterPro" id="IPR037027">
    <property type="entry name" value="YqgF/RNaseH-like_dom_sf"/>
</dbReference>
<dbReference type="Proteomes" id="UP000702964">
    <property type="component" value="Unassembled WGS sequence"/>
</dbReference>
<dbReference type="Pfam" id="PF03652">
    <property type="entry name" value="RuvX"/>
    <property type="match status" value="1"/>
</dbReference>
<keyword evidence="4" id="KW-0378">Hydrolase</keyword>
<comment type="caution">
    <text evidence="6">The sequence shown here is derived from an EMBL/GenBank/DDBJ whole genome shotgun (WGS) entry which is preliminary data.</text>
</comment>
<dbReference type="PANTHER" id="PTHR40067">
    <property type="entry name" value="UPF0297 PROTEIN YRZL"/>
    <property type="match status" value="1"/>
</dbReference>
<evidence type="ECO:0000256" key="2">
    <source>
        <dbReference type="ARBA" id="ARBA00022517"/>
    </source>
</evidence>
<dbReference type="PANTHER" id="PTHR40067:SF1">
    <property type="entry name" value="UPF0297 PROTEIN YRZL"/>
    <property type="match status" value="1"/>
</dbReference>
<sequence>MDSMDKTVKFNVKADEQEASSKEILLTVYDALVDKEYNPINQIVGYLISGDPAYIPRHNNARSLVRKKERDELIEELVRSYLANHRIGVAASDAFGWTAQGLEVLERRRDEGEFARIAELVREHEIGEIVVGLPKNMNGTVGPRDQLGMEEESEIIYIADDEGNEEEFEVIMKFEVDGSEAKYMMVAPVEPEDGETDVYAFRYEEEGDDIKLFVIQDDAEWDIVEETFNTFLAEDEEEAN</sequence>
<organism evidence="6 7">
    <name type="scientific">Phytophthora kernoviae 00238/432</name>
    <dbReference type="NCBI Taxonomy" id="1284355"/>
    <lineage>
        <taxon>Eukaryota</taxon>
        <taxon>Sar</taxon>
        <taxon>Stramenopiles</taxon>
        <taxon>Oomycota</taxon>
        <taxon>Peronosporomycetes</taxon>
        <taxon>Peronosporales</taxon>
        <taxon>Peronosporaceae</taxon>
        <taxon>Phytophthora</taxon>
    </lineage>
</organism>
<proteinExistence type="inferred from homology"/>
<protein>
    <recommendedName>
        <fullName evidence="5">YqgF/RNase H-like domain-containing protein</fullName>
    </recommendedName>
</protein>
<dbReference type="InterPro" id="IPR009309">
    <property type="entry name" value="IreB"/>
</dbReference>
<dbReference type="HAMAP" id="MF_01448">
    <property type="entry name" value="UPF0473"/>
    <property type="match status" value="1"/>
</dbReference>
<evidence type="ECO:0000256" key="1">
    <source>
        <dbReference type="ARBA" id="ARBA00022490"/>
    </source>
</evidence>
<dbReference type="EMBL" id="AOFI03000087">
    <property type="protein sequence ID" value="KAF4321942.1"/>
    <property type="molecule type" value="Genomic_DNA"/>
</dbReference>
<dbReference type="SUPFAM" id="SSF53098">
    <property type="entry name" value="Ribonuclease H-like"/>
    <property type="match status" value="1"/>
</dbReference>
<evidence type="ECO:0000256" key="4">
    <source>
        <dbReference type="ARBA" id="ARBA00022801"/>
    </source>
</evidence>
<keyword evidence="1" id="KW-0963">Cytoplasm</keyword>
<dbReference type="Pfam" id="PF06949">
    <property type="entry name" value="DUF1292"/>
    <property type="match status" value="1"/>
</dbReference>
<keyword evidence="2" id="KW-0690">Ribosome biogenesis</keyword>
<dbReference type="InterPro" id="IPR012337">
    <property type="entry name" value="RNaseH-like_sf"/>
</dbReference>
<dbReference type="GO" id="GO:0006364">
    <property type="term" value="P:rRNA processing"/>
    <property type="evidence" value="ECO:0007669"/>
    <property type="project" value="InterPro"/>
</dbReference>
<dbReference type="GO" id="GO:0004518">
    <property type="term" value="F:nuclease activity"/>
    <property type="evidence" value="ECO:0007669"/>
    <property type="project" value="UniProtKB-KW"/>
</dbReference>
<dbReference type="NCBIfam" id="TIGR00250">
    <property type="entry name" value="RNAse_H_YqgF"/>
    <property type="match status" value="1"/>
</dbReference>
<feature type="domain" description="YqgF/RNase H-like" evidence="5">
    <location>
        <begin position="79"/>
        <end position="165"/>
    </location>
</feature>
<name>A0A8J4SFW5_9STRA</name>
<evidence type="ECO:0000313" key="6">
    <source>
        <dbReference type="EMBL" id="KAF4321942.1"/>
    </source>
</evidence>
<dbReference type="InterPro" id="IPR005227">
    <property type="entry name" value="YqgF"/>
</dbReference>
<dbReference type="InterPro" id="IPR006641">
    <property type="entry name" value="YqgF/RNaseH-like_dom"/>
</dbReference>
<dbReference type="SMART" id="SM00732">
    <property type="entry name" value="YqgFc"/>
    <property type="match status" value="1"/>
</dbReference>
<evidence type="ECO:0000256" key="3">
    <source>
        <dbReference type="ARBA" id="ARBA00022722"/>
    </source>
</evidence>